<reference evidence="2 5" key="2">
    <citation type="submission" date="2020-12" db="EMBL/GenBank/DDBJ databases">
        <title>FDA dAtabase for Regulatory Grade micrObial Sequences (FDA-ARGOS): Supporting development and validation of Infectious Disease Dx tests.</title>
        <authorList>
            <person name="Nelson B."/>
            <person name="Plummer A."/>
            <person name="Tallon L."/>
            <person name="Sadzewicz L."/>
            <person name="Zhao X."/>
            <person name="Boylan J."/>
            <person name="Ott S."/>
            <person name="Bowen H."/>
            <person name="Vavikolanu K."/>
            <person name="Mehta A."/>
            <person name="Aluvathingal J."/>
            <person name="Nadendla S."/>
            <person name="Myers T."/>
            <person name="Yan Y."/>
            <person name="Sichtig H."/>
        </authorList>
    </citation>
    <scope>NUCLEOTIDE SEQUENCE [LARGE SCALE GENOMIC DNA]</scope>
    <source>
        <strain evidence="2 5">FDAARGOS_923</strain>
    </source>
</reference>
<dbReference type="EMBL" id="NILC01000014">
    <property type="protein sequence ID" value="TWL30640.1"/>
    <property type="molecule type" value="Genomic_DNA"/>
</dbReference>
<organism evidence="3 4">
    <name type="scientific">Bacillus licheniformis</name>
    <dbReference type="NCBI Taxonomy" id="1402"/>
    <lineage>
        <taxon>Bacteria</taxon>
        <taxon>Bacillati</taxon>
        <taxon>Bacillota</taxon>
        <taxon>Bacilli</taxon>
        <taxon>Bacillales</taxon>
        <taxon>Bacillaceae</taxon>
        <taxon>Bacillus</taxon>
    </lineage>
</organism>
<dbReference type="AlphaFoldDB" id="A0A1Y0YJM7"/>
<dbReference type="Proteomes" id="UP000435910">
    <property type="component" value="Unassembled WGS sequence"/>
</dbReference>
<dbReference type="GeneID" id="92858788"/>
<dbReference type="EMBL" id="CP065647">
    <property type="protein sequence ID" value="QPR73114.1"/>
    <property type="molecule type" value="Genomic_DNA"/>
</dbReference>
<evidence type="ECO:0000313" key="4">
    <source>
        <dbReference type="Proteomes" id="UP000435910"/>
    </source>
</evidence>
<evidence type="ECO:0000313" key="2">
    <source>
        <dbReference type="EMBL" id="QPR73114.1"/>
    </source>
</evidence>
<dbReference type="OMA" id="YLMKQDS"/>
<keyword evidence="1" id="KW-0812">Transmembrane</keyword>
<accession>A0A1Y0YJM7</accession>
<gene>
    <name evidence="3" type="ORF">CHCC16736_1674</name>
    <name evidence="2" type="ORF">I6G80_01970</name>
</gene>
<evidence type="ECO:0008006" key="6">
    <source>
        <dbReference type="Google" id="ProtNLM"/>
    </source>
</evidence>
<evidence type="ECO:0000256" key="1">
    <source>
        <dbReference type="SAM" id="Phobius"/>
    </source>
</evidence>
<sequence length="148" mass="17409">MRNEKQLFQKAEHTAKLLESHKSDEELLTYLANQESVTLNQLKIYFSNPSFTLTYLIKGIFFSSMTAVIMAAFLSGQISSLNHGLSRLFSFFFMFYLIFSFLWIVKMLISSRKGPMQTILHFQKRAEYSRITGMIDFILDERFKKEFN</sequence>
<proteinExistence type="predicted"/>
<evidence type="ECO:0000313" key="3">
    <source>
        <dbReference type="EMBL" id="TWL30640.1"/>
    </source>
</evidence>
<feature type="transmembrane region" description="Helical" evidence="1">
    <location>
        <begin position="55"/>
        <end position="76"/>
    </location>
</feature>
<dbReference type="Proteomes" id="UP000595038">
    <property type="component" value="Chromosome"/>
</dbReference>
<name>A0A1Y0YJM7_BACLI</name>
<evidence type="ECO:0000313" key="5">
    <source>
        <dbReference type="Proteomes" id="UP000595038"/>
    </source>
</evidence>
<protein>
    <recommendedName>
        <fullName evidence="6">YbfE</fullName>
    </recommendedName>
</protein>
<keyword evidence="1" id="KW-1133">Transmembrane helix</keyword>
<reference evidence="3 4" key="1">
    <citation type="submission" date="2019-06" db="EMBL/GenBank/DDBJ databases">
        <title>Genome sequence analysis of &gt;100 Bacillus licheniformis strains suggests intrinsic resistance to this species.</title>
        <authorList>
            <person name="Wels M."/>
            <person name="Siezen R.J."/>
            <person name="Johansen E."/>
            <person name="Stuer-Lauridsen B."/>
            <person name="Bjerre K."/>
            <person name="Nielsen B.K.K."/>
        </authorList>
    </citation>
    <scope>NUCLEOTIDE SEQUENCE [LARGE SCALE GENOMIC DNA]</scope>
    <source>
        <strain evidence="3 4">BAC-16736</strain>
    </source>
</reference>
<keyword evidence="1" id="KW-0472">Membrane</keyword>
<dbReference type="RefSeq" id="WP_003178519.1">
    <property type="nucleotide sequence ID" value="NZ_BEXU01000034.1"/>
</dbReference>
<feature type="transmembrane region" description="Helical" evidence="1">
    <location>
        <begin position="88"/>
        <end position="109"/>
    </location>
</feature>